<evidence type="ECO:0000256" key="1">
    <source>
        <dbReference type="SAM" id="MobiDB-lite"/>
    </source>
</evidence>
<keyword evidence="3" id="KW-1185">Reference proteome</keyword>
<sequence>MGPLLGNYFCDASGSRPSLCQATDPDPRSALVVLLCAPVPRGCGVVGAEGSLAWAGRVCQSQPGSSAGNSGMDTLTLWGGLPSAEPKPGLGGHRPPPEQSQGGGRTREQGPAWESKRGEETSGRKNVRRGTWGLQQLASAPPRPLPPPAPAVCPPRKLRDGLTEAQPTQREQPQQSQGQRTEKARTRH</sequence>
<gene>
    <name evidence="2" type="ORF">mPipKuh1_010189</name>
</gene>
<dbReference type="Proteomes" id="UP000558488">
    <property type="component" value="Unassembled WGS sequence"/>
</dbReference>
<proteinExistence type="predicted"/>
<accession>A0A7J7S414</accession>
<evidence type="ECO:0000313" key="3">
    <source>
        <dbReference type="Proteomes" id="UP000558488"/>
    </source>
</evidence>
<feature type="region of interest" description="Disordered" evidence="1">
    <location>
        <begin position="60"/>
        <end position="188"/>
    </location>
</feature>
<comment type="caution">
    <text evidence="2">The sequence shown here is derived from an EMBL/GenBank/DDBJ whole genome shotgun (WGS) entry which is preliminary data.</text>
</comment>
<feature type="compositionally biased region" description="Pro residues" evidence="1">
    <location>
        <begin position="141"/>
        <end position="153"/>
    </location>
</feature>
<feature type="compositionally biased region" description="Basic and acidic residues" evidence="1">
    <location>
        <begin position="114"/>
        <end position="123"/>
    </location>
</feature>
<evidence type="ECO:0000313" key="2">
    <source>
        <dbReference type="EMBL" id="KAF6283099.1"/>
    </source>
</evidence>
<name>A0A7J7S414_PIPKU</name>
<protein>
    <submittedName>
        <fullName evidence="2">Uncharacterized protein</fullName>
    </submittedName>
</protein>
<organism evidence="2 3">
    <name type="scientific">Pipistrellus kuhlii</name>
    <name type="common">Kuhl's pipistrelle</name>
    <dbReference type="NCBI Taxonomy" id="59472"/>
    <lineage>
        <taxon>Eukaryota</taxon>
        <taxon>Metazoa</taxon>
        <taxon>Chordata</taxon>
        <taxon>Craniata</taxon>
        <taxon>Vertebrata</taxon>
        <taxon>Euteleostomi</taxon>
        <taxon>Mammalia</taxon>
        <taxon>Eutheria</taxon>
        <taxon>Laurasiatheria</taxon>
        <taxon>Chiroptera</taxon>
        <taxon>Yangochiroptera</taxon>
        <taxon>Vespertilionidae</taxon>
        <taxon>Pipistrellus</taxon>
    </lineage>
</organism>
<feature type="compositionally biased region" description="Low complexity" evidence="1">
    <location>
        <begin position="166"/>
        <end position="179"/>
    </location>
</feature>
<reference evidence="2 3" key="1">
    <citation type="journal article" date="2020" name="Nature">
        <title>Six reference-quality genomes reveal evolution of bat adaptations.</title>
        <authorList>
            <person name="Jebb D."/>
            <person name="Huang Z."/>
            <person name="Pippel M."/>
            <person name="Hughes G.M."/>
            <person name="Lavrichenko K."/>
            <person name="Devanna P."/>
            <person name="Winkler S."/>
            <person name="Jermiin L.S."/>
            <person name="Skirmuntt E.C."/>
            <person name="Katzourakis A."/>
            <person name="Burkitt-Gray L."/>
            <person name="Ray D.A."/>
            <person name="Sullivan K.A.M."/>
            <person name="Roscito J.G."/>
            <person name="Kirilenko B.M."/>
            <person name="Davalos L.M."/>
            <person name="Corthals A.P."/>
            <person name="Power M.L."/>
            <person name="Jones G."/>
            <person name="Ransome R.D."/>
            <person name="Dechmann D.K.N."/>
            <person name="Locatelli A.G."/>
            <person name="Puechmaille S.J."/>
            <person name="Fedrigo O."/>
            <person name="Jarvis E.D."/>
            <person name="Hiller M."/>
            <person name="Vernes S.C."/>
            <person name="Myers E.W."/>
            <person name="Teeling E.C."/>
        </authorList>
    </citation>
    <scope>NUCLEOTIDE SEQUENCE [LARGE SCALE GENOMIC DNA]</scope>
    <source>
        <strain evidence="2">MPipKuh1</strain>
        <tissue evidence="2">Flight muscle</tissue>
    </source>
</reference>
<dbReference type="EMBL" id="JACAGB010000053">
    <property type="protein sequence ID" value="KAF6283099.1"/>
    <property type="molecule type" value="Genomic_DNA"/>
</dbReference>
<feature type="compositionally biased region" description="Polar residues" evidence="1">
    <location>
        <begin position="60"/>
        <end position="73"/>
    </location>
</feature>
<dbReference type="AlphaFoldDB" id="A0A7J7S414"/>